<dbReference type="PANTHER" id="PTHR43479:SF11">
    <property type="entry name" value="ACREF_ENVCD OPERON REPRESSOR-RELATED"/>
    <property type="match status" value="1"/>
</dbReference>
<dbReference type="SUPFAM" id="SSF46689">
    <property type="entry name" value="Homeodomain-like"/>
    <property type="match status" value="1"/>
</dbReference>
<dbReference type="InterPro" id="IPR001647">
    <property type="entry name" value="HTH_TetR"/>
</dbReference>
<dbReference type="EMBL" id="JACOPQ010000016">
    <property type="protein sequence ID" value="MBC5738511.1"/>
    <property type="molecule type" value="Genomic_DNA"/>
</dbReference>
<dbReference type="Gene3D" id="1.10.357.10">
    <property type="entry name" value="Tetracycline Repressor, domain 2"/>
    <property type="match status" value="1"/>
</dbReference>
<protein>
    <submittedName>
        <fullName evidence="4">TetR/AcrR family transcriptional regulator</fullName>
    </submittedName>
</protein>
<evidence type="ECO:0000259" key="3">
    <source>
        <dbReference type="PROSITE" id="PS50977"/>
    </source>
</evidence>
<accession>A0A8J6JFA9</accession>
<dbReference type="AlphaFoldDB" id="A0A8J6JFA9"/>
<dbReference type="RefSeq" id="WP_155146815.1">
    <property type="nucleotide sequence ID" value="NZ_JACOPQ010000016.1"/>
</dbReference>
<keyword evidence="5" id="KW-1185">Reference proteome</keyword>
<feature type="DNA-binding region" description="H-T-H motif" evidence="2">
    <location>
        <begin position="33"/>
        <end position="52"/>
    </location>
</feature>
<evidence type="ECO:0000313" key="4">
    <source>
        <dbReference type="EMBL" id="MBC5738511.1"/>
    </source>
</evidence>
<evidence type="ECO:0000256" key="2">
    <source>
        <dbReference type="PROSITE-ProRule" id="PRU00335"/>
    </source>
</evidence>
<keyword evidence="1 2" id="KW-0238">DNA-binding</keyword>
<reference evidence="4" key="1">
    <citation type="submission" date="2020-08" db="EMBL/GenBank/DDBJ databases">
        <title>Genome public.</title>
        <authorList>
            <person name="Liu C."/>
            <person name="Sun Q."/>
        </authorList>
    </citation>
    <scope>NUCLEOTIDE SEQUENCE</scope>
    <source>
        <strain evidence="4">NSJ-52</strain>
    </source>
</reference>
<proteinExistence type="predicted"/>
<name>A0A8J6JFA9_9FIRM</name>
<dbReference type="PROSITE" id="PS50977">
    <property type="entry name" value="HTH_TETR_2"/>
    <property type="match status" value="1"/>
</dbReference>
<gene>
    <name evidence="4" type="ORF">H8S62_15975</name>
</gene>
<dbReference type="GO" id="GO:0003677">
    <property type="term" value="F:DNA binding"/>
    <property type="evidence" value="ECO:0007669"/>
    <property type="project" value="UniProtKB-UniRule"/>
</dbReference>
<feature type="domain" description="HTH tetR-type" evidence="3">
    <location>
        <begin position="10"/>
        <end position="70"/>
    </location>
</feature>
<evidence type="ECO:0000313" key="5">
    <source>
        <dbReference type="Proteomes" id="UP000607645"/>
    </source>
</evidence>
<dbReference type="PANTHER" id="PTHR43479">
    <property type="entry name" value="ACREF/ENVCD OPERON REPRESSOR-RELATED"/>
    <property type="match status" value="1"/>
</dbReference>
<dbReference type="InterPro" id="IPR039532">
    <property type="entry name" value="TetR_C_Firmicutes"/>
</dbReference>
<comment type="caution">
    <text evidence="4">The sequence shown here is derived from an EMBL/GenBank/DDBJ whole genome shotgun (WGS) entry which is preliminary data.</text>
</comment>
<organism evidence="4 5">
    <name type="scientific">Lawsonibacter faecis</name>
    <dbReference type="NCBI Taxonomy" id="2763052"/>
    <lineage>
        <taxon>Bacteria</taxon>
        <taxon>Bacillati</taxon>
        <taxon>Bacillota</taxon>
        <taxon>Clostridia</taxon>
        <taxon>Eubacteriales</taxon>
        <taxon>Oscillospiraceae</taxon>
        <taxon>Lawsonibacter</taxon>
    </lineage>
</organism>
<dbReference type="InterPro" id="IPR050624">
    <property type="entry name" value="HTH-type_Tx_Regulator"/>
</dbReference>
<dbReference type="InterPro" id="IPR009057">
    <property type="entry name" value="Homeodomain-like_sf"/>
</dbReference>
<evidence type="ECO:0000256" key="1">
    <source>
        <dbReference type="ARBA" id="ARBA00023125"/>
    </source>
</evidence>
<dbReference type="Proteomes" id="UP000607645">
    <property type="component" value="Unassembled WGS sequence"/>
</dbReference>
<dbReference type="Pfam" id="PF14278">
    <property type="entry name" value="TetR_C_8"/>
    <property type="match status" value="1"/>
</dbReference>
<sequence>MDKKGNQRVALTRRLIQESLLRLLSRKSLFQISIRELCGDAGVNRSTFYRHYGSQFDVLSGLEADYLARVEQTIAAADVRDNRDVLQRVTLVLQYAADNEELSRMLINHNVDPSFSEKLFSLPKIGELLGDALSGQEDERRRRAIVSFAIHGSYTLIQEWINETPRRSAAEQAALILSLARRVCGA</sequence>